<keyword evidence="3 7" id="KW-0312">Gluconeogenesis</keyword>
<dbReference type="InterPro" id="IPR035482">
    <property type="entry name" value="SIS_PGI_2"/>
</dbReference>
<comment type="catalytic activity">
    <reaction evidence="6 7 8">
        <text>alpha-D-glucose 6-phosphate = beta-D-fructose 6-phosphate</text>
        <dbReference type="Rhea" id="RHEA:11816"/>
        <dbReference type="ChEBI" id="CHEBI:57634"/>
        <dbReference type="ChEBI" id="CHEBI:58225"/>
        <dbReference type="EC" id="5.3.1.9"/>
    </reaction>
</comment>
<proteinExistence type="inferred from homology"/>
<evidence type="ECO:0000313" key="9">
    <source>
        <dbReference type="EMBL" id="KTD65988.1"/>
    </source>
</evidence>
<dbReference type="PROSITE" id="PS51463">
    <property type="entry name" value="P_GLUCOSE_ISOMERASE_3"/>
    <property type="match status" value="1"/>
</dbReference>
<dbReference type="PROSITE" id="PS00174">
    <property type="entry name" value="P_GLUCOSE_ISOMERASE_2"/>
    <property type="match status" value="1"/>
</dbReference>
<comment type="pathway">
    <text evidence="1 7 8">Carbohydrate degradation; glycolysis; D-glyceraldehyde 3-phosphate and glycerone phosphate from D-glucose: step 2/4.</text>
</comment>
<dbReference type="PROSITE" id="PS00765">
    <property type="entry name" value="P_GLUCOSE_ISOMERASE_1"/>
    <property type="match status" value="1"/>
</dbReference>
<gene>
    <name evidence="9" type="primary">gpi</name>
    <name evidence="7" type="synonym">pgi</name>
    <name evidence="9" type="ORF">Lspi_0277</name>
</gene>
<dbReference type="GO" id="GO:0051156">
    <property type="term" value="P:glucose 6-phosphate metabolic process"/>
    <property type="evidence" value="ECO:0007669"/>
    <property type="project" value="TreeGrafter"/>
</dbReference>
<evidence type="ECO:0000256" key="7">
    <source>
        <dbReference type="HAMAP-Rule" id="MF_00473"/>
    </source>
</evidence>
<evidence type="ECO:0000256" key="3">
    <source>
        <dbReference type="ARBA" id="ARBA00022432"/>
    </source>
</evidence>
<comment type="subcellular location">
    <subcellularLocation>
        <location evidence="7">Cytoplasm</location>
    </subcellularLocation>
</comment>
<accession>A0A0W0ZA54</accession>
<keyword evidence="7" id="KW-0963">Cytoplasm</keyword>
<dbReference type="GO" id="GO:0048029">
    <property type="term" value="F:monosaccharide binding"/>
    <property type="evidence" value="ECO:0007669"/>
    <property type="project" value="TreeGrafter"/>
</dbReference>
<dbReference type="SUPFAM" id="SSF53697">
    <property type="entry name" value="SIS domain"/>
    <property type="match status" value="1"/>
</dbReference>
<comment type="similarity">
    <text evidence="2 7 8">Belongs to the GPI family.</text>
</comment>
<dbReference type="PRINTS" id="PR00662">
    <property type="entry name" value="G6PISOMERASE"/>
</dbReference>
<organism evidence="9 10">
    <name type="scientific">Legionella spiritensis</name>
    <dbReference type="NCBI Taxonomy" id="452"/>
    <lineage>
        <taxon>Bacteria</taxon>
        <taxon>Pseudomonadati</taxon>
        <taxon>Pseudomonadota</taxon>
        <taxon>Gammaproteobacteria</taxon>
        <taxon>Legionellales</taxon>
        <taxon>Legionellaceae</taxon>
        <taxon>Legionella</taxon>
    </lineage>
</organism>
<dbReference type="GO" id="GO:0006096">
    <property type="term" value="P:glycolytic process"/>
    <property type="evidence" value="ECO:0007669"/>
    <property type="project" value="UniProtKB-UniRule"/>
</dbReference>
<dbReference type="InterPro" id="IPR035476">
    <property type="entry name" value="SIS_PGI_1"/>
</dbReference>
<dbReference type="CDD" id="cd05016">
    <property type="entry name" value="SIS_PGI_2"/>
    <property type="match status" value="1"/>
</dbReference>
<feature type="active site" description="Proton donor" evidence="7">
    <location>
        <position position="346"/>
    </location>
</feature>
<dbReference type="GO" id="GO:0004347">
    <property type="term" value="F:glucose-6-phosphate isomerase activity"/>
    <property type="evidence" value="ECO:0007669"/>
    <property type="project" value="UniProtKB-UniRule"/>
</dbReference>
<dbReference type="GO" id="GO:0097367">
    <property type="term" value="F:carbohydrate derivative binding"/>
    <property type="evidence" value="ECO:0007669"/>
    <property type="project" value="InterPro"/>
</dbReference>
<feature type="active site" evidence="7">
    <location>
        <position position="489"/>
    </location>
</feature>
<comment type="pathway">
    <text evidence="7">Carbohydrate biosynthesis; gluconeogenesis.</text>
</comment>
<dbReference type="UniPathway" id="UPA00138"/>
<dbReference type="Pfam" id="PF00342">
    <property type="entry name" value="PGI"/>
    <property type="match status" value="1"/>
</dbReference>
<evidence type="ECO:0000256" key="6">
    <source>
        <dbReference type="ARBA" id="ARBA00029321"/>
    </source>
</evidence>
<keyword evidence="5 7" id="KW-0413">Isomerase</keyword>
<evidence type="ECO:0000313" key="10">
    <source>
        <dbReference type="Proteomes" id="UP000054877"/>
    </source>
</evidence>
<name>A0A0W0ZA54_LEGSP</name>
<dbReference type="PANTHER" id="PTHR11469">
    <property type="entry name" value="GLUCOSE-6-PHOSPHATE ISOMERASE"/>
    <property type="match status" value="1"/>
</dbReference>
<sequence length="513" mass="57559">MSYLTSTAEWRALENHTRTLNGVRIEQLLQSHTQRKKHYRHAIGAVTVDMSKNYFTPETMRLLYQLAEQSQIQQTVKSLFCGEKLNFTEDRAVLHPALRSPAMFSAEPHGKTIAEDVYKTLSRMEQMTLSLQNGRFNDISVKHIVNIGIGGSDLGPRMVLAALAPYRNQAITVDFISNLDAWDTNVTLSRLDPEHTLFIISSKSFKTYETLLNAEQAMKWLGSKERGKQQCIAVTANHEAARNFGIAEQNILPIWEWVGGRYSVWSAIGLPIALGTGFDTFQQFLYGASLVDEHMLHADPDKNLPLCLALLDCWTINFLGADTRAIIPYSERFHYFIPYIQQLVMESNGKSTDIDGNKINYSTGPIIWGGIGCNSQHAFHQLLMQGTQLVHVDFIGVKKALDDEQQHQQNLLNNQLIAQSEALLKGNMDRQSCNHRGIPGNIPHNLIMLEQLTPAALGTLLAIYEYRTILTALLWRINPFDQFGVELGKEIAVARSGSAIMDDSGSLKNEAMV</sequence>
<dbReference type="PANTHER" id="PTHR11469:SF1">
    <property type="entry name" value="GLUCOSE-6-PHOSPHATE ISOMERASE"/>
    <property type="match status" value="1"/>
</dbReference>
<dbReference type="Gene3D" id="3.40.50.10490">
    <property type="entry name" value="Glucose-6-phosphate isomerase like protein, domain 1"/>
    <property type="match status" value="2"/>
</dbReference>
<dbReference type="EC" id="5.3.1.9" evidence="7"/>
<reference evidence="9 10" key="1">
    <citation type="submission" date="2015-11" db="EMBL/GenBank/DDBJ databases">
        <title>Genomic analysis of 38 Legionella species identifies large and diverse effector repertoires.</title>
        <authorList>
            <person name="Burstein D."/>
            <person name="Amaro F."/>
            <person name="Zusman T."/>
            <person name="Lifshitz Z."/>
            <person name="Cohen O."/>
            <person name="Gilbert J.A."/>
            <person name="Pupko T."/>
            <person name="Shuman H.A."/>
            <person name="Segal G."/>
        </authorList>
    </citation>
    <scope>NUCLEOTIDE SEQUENCE [LARGE SCALE GENOMIC DNA]</scope>
    <source>
        <strain evidence="9 10">Mt.St.Helens-9</strain>
    </source>
</reference>
<evidence type="ECO:0000256" key="2">
    <source>
        <dbReference type="ARBA" id="ARBA00006604"/>
    </source>
</evidence>
<evidence type="ECO:0000256" key="5">
    <source>
        <dbReference type="ARBA" id="ARBA00023235"/>
    </source>
</evidence>
<comment type="function">
    <text evidence="7">Catalyzes the reversible isomerization of glucose-6-phosphate to fructose-6-phosphate.</text>
</comment>
<evidence type="ECO:0000256" key="8">
    <source>
        <dbReference type="RuleBase" id="RU000612"/>
    </source>
</evidence>
<dbReference type="RefSeq" id="WP_082642702.1">
    <property type="nucleotide sequence ID" value="NZ_CAAAII010000020.1"/>
</dbReference>
<dbReference type="OrthoDB" id="140919at2"/>
<keyword evidence="10" id="KW-1185">Reference proteome</keyword>
<dbReference type="NCBIfam" id="NF001211">
    <property type="entry name" value="PRK00179.1"/>
    <property type="match status" value="1"/>
</dbReference>
<dbReference type="AlphaFoldDB" id="A0A0W0ZA54"/>
<dbReference type="InterPro" id="IPR046348">
    <property type="entry name" value="SIS_dom_sf"/>
</dbReference>
<dbReference type="GO" id="GO:0005829">
    <property type="term" value="C:cytosol"/>
    <property type="evidence" value="ECO:0007669"/>
    <property type="project" value="TreeGrafter"/>
</dbReference>
<dbReference type="UniPathway" id="UPA00109">
    <property type="reaction ID" value="UER00181"/>
</dbReference>
<dbReference type="Proteomes" id="UP000054877">
    <property type="component" value="Unassembled WGS sequence"/>
</dbReference>
<dbReference type="HAMAP" id="MF_00473">
    <property type="entry name" value="G6P_isomerase"/>
    <property type="match status" value="1"/>
</dbReference>
<dbReference type="InterPro" id="IPR018189">
    <property type="entry name" value="Phosphoglucose_isomerase_CS"/>
</dbReference>
<dbReference type="CDD" id="cd05015">
    <property type="entry name" value="SIS_PGI_1"/>
    <property type="match status" value="1"/>
</dbReference>
<evidence type="ECO:0000256" key="1">
    <source>
        <dbReference type="ARBA" id="ARBA00004926"/>
    </source>
</evidence>
<dbReference type="EMBL" id="LNYX01000003">
    <property type="protein sequence ID" value="KTD65988.1"/>
    <property type="molecule type" value="Genomic_DNA"/>
</dbReference>
<evidence type="ECO:0000256" key="4">
    <source>
        <dbReference type="ARBA" id="ARBA00023152"/>
    </source>
</evidence>
<comment type="caution">
    <text evidence="9">The sequence shown here is derived from an EMBL/GenBank/DDBJ whole genome shotgun (WGS) entry which is preliminary data.</text>
</comment>
<dbReference type="GO" id="GO:0006094">
    <property type="term" value="P:gluconeogenesis"/>
    <property type="evidence" value="ECO:0007669"/>
    <property type="project" value="UniProtKB-UniRule"/>
</dbReference>
<protein>
    <recommendedName>
        <fullName evidence="7">Glucose-6-phosphate isomerase</fullName>
        <shortName evidence="7">GPI</shortName>
        <ecNumber evidence="7">5.3.1.9</ecNumber>
    </recommendedName>
    <alternativeName>
        <fullName evidence="7">Phosphoglucose isomerase</fullName>
        <shortName evidence="7">PGI</shortName>
    </alternativeName>
    <alternativeName>
        <fullName evidence="7">Phosphohexose isomerase</fullName>
        <shortName evidence="7">PHI</shortName>
    </alternativeName>
</protein>
<dbReference type="PATRIC" id="fig|452.5.peg.306"/>
<keyword evidence="4 7" id="KW-0324">Glycolysis</keyword>
<feature type="active site" evidence="7">
    <location>
        <position position="377"/>
    </location>
</feature>
<dbReference type="STRING" id="452.Lspi_0277"/>
<dbReference type="InterPro" id="IPR001672">
    <property type="entry name" value="G6P_Isomerase"/>
</dbReference>